<dbReference type="Proteomes" id="UP000789759">
    <property type="component" value="Unassembled WGS sequence"/>
</dbReference>
<feature type="compositionally biased region" description="Basic and acidic residues" evidence="1">
    <location>
        <begin position="1"/>
        <end position="15"/>
    </location>
</feature>
<evidence type="ECO:0000313" key="3">
    <source>
        <dbReference type="Proteomes" id="UP000789759"/>
    </source>
</evidence>
<name>A0A9N9JAU8_9GLOM</name>
<keyword evidence="3" id="KW-1185">Reference proteome</keyword>
<evidence type="ECO:0000256" key="1">
    <source>
        <dbReference type="SAM" id="MobiDB-lite"/>
    </source>
</evidence>
<comment type="caution">
    <text evidence="2">The sequence shown here is derived from an EMBL/GenBank/DDBJ whole genome shotgun (WGS) entry which is preliminary data.</text>
</comment>
<dbReference type="AlphaFoldDB" id="A0A9N9JAU8"/>
<accession>A0A9N9JAU8</accession>
<gene>
    <name evidence="2" type="ORF">CPELLU_LOCUS15963</name>
</gene>
<evidence type="ECO:0000313" key="2">
    <source>
        <dbReference type="EMBL" id="CAG8772840.1"/>
    </source>
</evidence>
<organism evidence="2 3">
    <name type="scientific">Cetraspora pellucida</name>
    <dbReference type="NCBI Taxonomy" id="1433469"/>
    <lineage>
        <taxon>Eukaryota</taxon>
        <taxon>Fungi</taxon>
        <taxon>Fungi incertae sedis</taxon>
        <taxon>Mucoromycota</taxon>
        <taxon>Glomeromycotina</taxon>
        <taxon>Glomeromycetes</taxon>
        <taxon>Diversisporales</taxon>
        <taxon>Gigasporaceae</taxon>
        <taxon>Cetraspora</taxon>
    </lineage>
</organism>
<feature type="region of interest" description="Disordered" evidence="1">
    <location>
        <begin position="1"/>
        <end position="36"/>
    </location>
</feature>
<protein>
    <submittedName>
        <fullName evidence="2">20635_t:CDS:1</fullName>
    </submittedName>
</protein>
<dbReference type="EMBL" id="CAJVQA010022234">
    <property type="protein sequence ID" value="CAG8772840.1"/>
    <property type="molecule type" value="Genomic_DNA"/>
</dbReference>
<proteinExistence type="predicted"/>
<sequence length="159" mass="18025">RTTNFHDNDELNKSDSKRRRTANTKTRPNTLPSSNVNMHKNVRQASMPITSDISIIQAENSFLWNLFDHHSHQNASNPLTTSYGSIIDYCGSQQTTPQLDVEQASPQLNVELTSPHPIIVDDHNLVLYISSILQEFDFSNVSSRRKECKSMHIGNELFG</sequence>
<feature type="compositionally biased region" description="Polar residues" evidence="1">
    <location>
        <begin position="23"/>
        <end position="36"/>
    </location>
</feature>
<feature type="non-terminal residue" evidence="2">
    <location>
        <position position="159"/>
    </location>
</feature>
<reference evidence="2" key="1">
    <citation type="submission" date="2021-06" db="EMBL/GenBank/DDBJ databases">
        <authorList>
            <person name="Kallberg Y."/>
            <person name="Tangrot J."/>
            <person name="Rosling A."/>
        </authorList>
    </citation>
    <scope>NUCLEOTIDE SEQUENCE</scope>
    <source>
        <strain evidence="2">FL966</strain>
    </source>
</reference>